<dbReference type="Pfam" id="PF01145">
    <property type="entry name" value="Band_7"/>
    <property type="match status" value="1"/>
</dbReference>
<keyword evidence="1" id="KW-0812">Transmembrane</keyword>
<feature type="domain" description="Band 7" evidence="2">
    <location>
        <begin position="33"/>
        <end position="219"/>
    </location>
</feature>
<evidence type="ECO:0000259" key="2">
    <source>
        <dbReference type="Pfam" id="PF01145"/>
    </source>
</evidence>
<accession>J9GHI9</accession>
<sequence length="270" mass="30100">MNKINTKGWKFGAGGAVFLGCCVLFGMMFAIDRIDSGQTGIIVNLAGSERGVDDAQVETGWVVYNRFTKQLFEYPAFAQIVDYEPFDIQDKKGTIFKTDPTIEYYIERENAKVVFLRYRKTTSELEKSVILTEVKNAYKDVAGLYETDSLINNRPAFEKEVEILLRERLSKRGFTFSNIQSSVKPNEVLQAAIDAKNTAVQNALKVENEKKAAIAEAEKVVAAAKGKADANRILQQSITPELIQLKAVEKWDGKLPLSTGGNSVPFLQLK</sequence>
<evidence type="ECO:0000256" key="1">
    <source>
        <dbReference type="SAM" id="Phobius"/>
    </source>
</evidence>
<gene>
    <name evidence="3" type="ORF">EVA_05371</name>
</gene>
<proteinExistence type="predicted"/>
<organism evidence="3">
    <name type="scientific">gut metagenome</name>
    <dbReference type="NCBI Taxonomy" id="749906"/>
    <lineage>
        <taxon>unclassified sequences</taxon>
        <taxon>metagenomes</taxon>
        <taxon>organismal metagenomes</taxon>
    </lineage>
</organism>
<dbReference type="EMBL" id="AMCI01001134">
    <property type="protein sequence ID" value="EJX06519.1"/>
    <property type="molecule type" value="Genomic_DNA"/>
</dbReference>
<evidence type="ECO:0000313" key="3">
    <source>
        <dbReference type="EMBL" id="EJX06519.1"/>
    </source>
</evidence>
<comment type="caution">
    <text evidence="3">The sequence shown here is derived from an EMBL/GenBank/DDBJ whole genome shotgun (WGS) entry which is preliminary data.</text>
</comment>
<protein>
    <submittedName>
        <fullName evidence="3">Band 7 protein</fullName>
    </submittedName>
</protein>
<dbReference type="InterPro" id="IPR001107">
    <property type="entry name" value="Band_7"/>
</dbReference>
<keyword evidence="1" id="KW-1133">Transmembrane helix</keyword>
<reference evidence="3" key="1">
    <citation type="journal article" date="2012" name="PLoS ONE">
        <title>Gene sets for utilization of primary and secondary nutrition supplies in the distal gut of endangered iberian lynx.</title>
        <authorList>
            <person name="Alcaide M."/>
            <person name="Messina E."/>
            <person name="Richter M."/>
            <person name="Bargiela R."/>
            <person name="Peplies J."/>
            <person name="Huws S.A."/>
            <person name="Newbold C.J."/>
            <person name="Golyshin P.N."/>
            <person name="Simon M.A."/>
            <person name="Lopez G."/>
            <person name="Yakimov M.M."/>
            <person name="Ferrer M."/>
        </authorList>
    </citation>
    <scope>NUCLEOTIDE SEQUENCE</scope>
</reference>
<dbReference type="AlphaFoldDB" id="J9GHI9"/>
<name>J9GHI9_9ZZZZ</name>
<feature type="transmembrane region" description="Helical" evidence="1">
    <location>
        <begin position="12"/>
        <end position="31"/>
    </location>
</feature>
<keyword evidence="1" id="KW-0472">Membrane</keyword>
<dbReference type="PROSITE" id="PS51257">
    <property type="entry name" value="PROKAR_LIPOPROTEIN"/>
    <property type="match status" value="1"/>
</dbReference>